<dbReference type="GO" id="GO:0016831">
    <property type="term" value="F:carboxy-lyase activity"/>
    <property type="evidence" value="ECO:0007669"/>
    <property type="project" value="UniProtKB-KW"/>
</dbReference>
<dbReference type="InterPro" id="IPR002129">
    <property type="entry name" value="PyrdxlP-dep_de-COase"/>
</dbReference>
<dbReference type="OrthoDB" id="639767at2759"/>
<dbReference type="Gene3D" id="3.90.1150.10">
    <property type="entry name" value="Aspartate Aminotransferase, domain 1"/>
    <property type="match status" value="1"/>
</dbReference>
<comment type="cofactor">
    <cofactor evidence="1 6 7">
        <name>pyridoxal 5'-phosphate</name>
        <dbReference type="ChEBI" id="CHEBI:597326"/>
    </cofactor>
</comment>
<dbReference type="AlphaFoldDB" id="A0A226CXE7"/>
<dbReference type="InterPro" id="IPR015424">
    <property type="entry name" value="PyrdxlP-dep_Trfase"/>
</dbReference>
<keyword evidence="9" id="KW-1185">Reference proteome</keyword>
<evidence type="ECO:0000256" key="5">
    <source>
        <dbReference type="ARBA" id="ARBA00023239"/>
    </source>
</evidence>
<evidence type="ECO:0000313" key="8">
    <source>
        <dbReference type="EMBL" id="OXA37639.1"/>
    </source>
</evidence>
<reference evidence="8 9" key="1">
    <citation type="submission" date="2015-12" db="EMBL/GenBank/DDBJ databases">
        <title>The genome of Folsomia candida.</title>
        <authorList>
            <person name="Faddeeva A."/>
            <person name="Derks M.F."/>
            <person name="Anvar Y."/>
            <person name="Smit S."/>
            <person name="Van Straalen N."/>
            <person name="Roelofs D."/>
        </authorList>
    </citation>
    <scope>NUCLEOTIDE SEQUENCE [LARGE SCALE GENOMIC DNA]</scope>
    <source>
        <strain evidence="8 9">VU population</strain>
        <tissue evidence="8">Whole body</tissue>
    </source>
</reference>
<dbReference type="Gene3D" id="1.20.1340.10">
    <property type="entry name" value="dopa decarboxylase, N-terminal domain"/>
    <property type="match status" value="1"/>
</dbReference>
<evidence type="ECO:0000256" key="6">
    <source>
        <dbReference type="PIRSR" id="PIRSR602129-50"/>
    </source>
</evidence>
<proteinExistence type="inferred from homology"/>
<comment type="caution">
    <text evidence="8">The sequence shown here is derived from an EMBL/GenBank/DDBJ whole genome shotgun (WGS) entry which is preliminary data.</text>
</comment>
<dbReference type="PRINTS" id="PR00800">
    <property type="entry name" value="YHDCRBOXLASE"/>
</dbReference>
<keyword evidence="3" id="KW-0210">Decarboxylase</keyword>
<accession>A0A226CXE7</accession>
<dbReference type="GO" id="GO:0006520">
    <property type="term" value="P:amino acid metabolic process"/>
    <property type="evidence" value="ECO:0007669"/>
    <property type="project" value="InterPro"/>
</dbReference>
<gene>
    <name evidence="8" type="ORF">Fcan01_27594</name>
</gene>
<evidence type="ECO:0000256" key="4">
    <source>
        <dbReference type="ARBA" id="ARBA00022898"/>
    </source>
</evidence>
<evidence type="ECO:0000256" key="7">
    <source>
        <dbReference type="RuleBase" id="RU000382"/>
    </source>
</evidence>
<comment type="similarity">
    <text evidence="2 7">Belongs to the group II decarboxylase family.</text>
</comment>
<keyword evidence="4 6" id="KW-0663">Pyridoxal phosphate</keyword>
<evidence type="ECO:0000256" key="3">
    <source>
        <dbReference type="ARBA" id="ARBA00022793"/>
    </source>
</evidence>
<dbReference type="PANTHER" id="PTHR11999">
    <property type="entry name" value="GROUP II PYRIDOXAL-5-PHOSPHATE DECARBOXYLASE"/>
    <property type="match status" value="1"/>
</dbReference>
<protein>
    <submittedName>
        <fullName evidence="8">Tyrosine decarboxylase</fullName>
    </submittedName>
</protein>
<dbReference type="EMBL" id="LNIX01000054">
    <property type="protein sequence ID" value="OXA37639.1"/>
    <property type="molecule type" value="Genomic_DNA"/>
</dbReference>
<organism evidence="8 9">
    <name type="scientific">Folsomia candida</name>
    <name type="common">Springtail</name>
    <dbReference type="NCBI Taxonomy" id="158441"/>
    <lineage>
        <taxon>Eukaryota</taxon>
        <taxon>Metazoa</taxon>
        <taxon>Ecdysozoa</taxon>
        <taxon>Arthropoda</taxon>
        <taxon>Hexapoda</taxon>
        <taxon>Collembola</taxon>
        <taxon>Entomobryomorpha</taxon>
        <taxon>Isotomoidea</taxon>
        <taxon>Isotomidae</taxon>
        <taxon>Proisotominae</taxon>
        <taxon>Folsomia</taxon>
    </lineage>
</organism>
<dbReference type="InterPro" id="IPR015421">
    <property type="entry name" value="PyrdxlP-dep_Trfase_major"/>
</dbReference>
<dbReference type="Pfam" id="PF00282">
    <property type="entry name" value="Pyridoxal_deC"/>
    <property type="match status" value="1"/>
</dbReference>
<dbReference type="GO" id="GO:0005737">
    <property type="term" value="C:cytoplasm"/>
    <property type="evidence" value="ECO:0007669"/>
    <property type="project" value="TreeGrafter"/>
</dbReference>
<dbReference type="OMA" id="MISARED"/>
<dbReference type="InterPro" id="IPR015422">
    <property type="entry name" value="PyrdxlP-dep_Trfase_small"/>
</dbReference>
<dbReference type="Gene3D" id="3.40.640.10">
    <property type="entry name" value="Type I PLP-dependent aspartate aminotransferase-like (Major domain)"/>
    <property type="match status" value="1"/>
</dbReference>
<feature type="modified residue" description="N6-(pyridoxal phosphate)lysine" evidence="6">
    <location>
        <position position="306"/>
    </location>
</feature>
<evidence type="ECO:0000256" key="1">
    <source>
        <dbReference type="ARBA" id="ARBA00001933"/>
    </source>
</evidence>
<sequence>MNSEQFRAAGAKMVDYAIEYMETINKREPLPHVVPGWLAKVMPPQAPVKGEPFENIFNDFEKVVMEGTTHWMHPQFASYFPAGNTWPSILGAILSNAVGVNGTTWESCPAVTELEMIMADWVGKMMGIPKFFWTVFSNPETEGGGCIQTSASDAILLGMISAREDCVRSLRIKYPNVPRAVLLNRMVAYRSSQCHSSVERAGLIGYMRVRPLPADELGNVRARTLREAIKEDMKNSLIPYLYVAVLGSTGTCAFDDLMEIGPVCQDFGMWLHVDSAYAGSCYACPEMRYLSKGMEYAWSLNTNMNKWMLTNFDLSFLWLRYREKLAGPMTGYDDTRIHTPYWPIIELKYFGTPATRRFRALKMWFVLRNYGISGMQKYHRNHILQSKVFERYVERDERFEVVGPTRVGLCCFRLRGTNDINNKLLEAINASRRLHMVPSYFHEKFVIRYAPVYQFLTEEDVATSWRITDEFATAMIHQYIRDGTDAALLKPLFDLQAYYDEQHKAHPDEQWDREETAAETFVTSHEHEKIVDFFAMSAKDGSYGDAGDDEDKTYDGYLKSHPEALRREEIRGQPKVTDKVPSMLRMEIREKAAKK</sequence>
<name>A0A226CXE7_FOLCA</name>
<evidence type="ECO:0000313" key="9">
    <source>
        <dbReference type="Proteomes" id="UP000198287"/>
    </source>
</evidence>
<dbReference type="InterPro" id="IPR010977">
    <property type="entry name" value="Aromatic_deC"/>
</dbReference>
<evidence type="ECO:0000256" key="2">
    <source>
        <dbReference type="ARBA" id="ARBA00009533"/>
    </source>
</evidence>
<dbReference type="GO" id="GO:0019752">
    <property type="term" value="P:carboxylic acid metabolic process"/>
    <property type="evidence" value="ECO:0007669"/>
    <property type="project" value="InterPro"/>
</dbReference>
<dbReference type="Proteomes" id="UP000198287">
    <property type="component" value="Unassembled WGS sequence"/>
</dbReference>
<dbReference type="STRING" id="158441.A0A226CXE7"/>
<dbReference type="PANTHER" id="PTHR11999:SF70">
    <property type="entry name" value="MIP05841P"/>
    <property type="match status" value="1"/>
</dbReference>
<keyword evidence="5 7" id="KW-0456">Lyase</keyword>
<dbReference type="SUPFAM" id="SSF53383">
    <property type="entry name" value="PLP-dependent transferases"/>
    <property type="match status" value="1"/>
</dbReference>
<dbReference type="GO" id="GO:0030170">
    <property type="term" value="F:pyridoxal phosphate binding"/>
    <property type="evidence" value="ECO:0007669"/>
    <property type="project" value="InterPro"/>
</dbReference>